<proteinExistence type="predicted"/>
<gene>
    <name evidence="1" type="ORF">CEXT_413421</name>
</gene>
<dbReference type="Proteomes" id="UP001054945">
    <property type="component" value="Unassembled WGS sequence"/>
</dbReference>
<sequence length="100" mass="11733">MWMQLLRRCRDCKDFCLQHSSDPLPSRLFALISRALYLVSELRNIHIHTGPNAHERTIGDLVYDLWEILAAHSFQLSHKRTAKLTLVKTIHVHLHSRLLQ</sequence>
<organism evidence="1 2">
    <name type="scientific">Caerostris extrusa</name>
    <name type="common">Bark spider</name>
    <name type="synonym">Caerostris bankana</name>
    <dbReference type="NCBI Taxonomy" id="172846"/>
    <lineage>
        <taxon>Eukaryota</taxon>
        <taxon>Metazoa</taxon>
        <taxon>Ecdysozoa</taxon>
        <taxon>Arthropoda</taxon>
        <taxon>Chelicerata</taxon>
        <taxon>Arachnida</taxon>
        <taxon>Araneae</taxon>
        <taxon>Araneomorphae</taxon>
        <taxon>Entelegynae</taxon>
        <taxon>Araneoidea</taxon>
        <taxon>Araneidae</taxon>
        <taxon>Caerostris</taxon>
    </lineage>
</organism>
<accession>A0AAV4MZ02</accession>
<protein>
    <submittedName>
        <fullName evidence="1">Uncharacterized protein</fullName>
    </submittedName>
</protein>
<evidence type="ECO:0000313" key="1">
    <source>
        <dbReference type="EMBL" id="GIX77767.1"/>
    </source>
</evidence>
<dbReference type="AlphaFoldDB" id="A0AAV4MZ02"/>
<evidence type="ECO:0000313" key="2">
    <source>
        <dbReference type="Proteomes" id="UP001054945"/>
    </source>
</evidence>
<keyword evidence="2" id="KW-1185">Reference proteome</keyword>
<dbReference type="EMBL" id="BPLR01020355">
    <property type="protein sequence ID" value="GIX77767.1"/>
    <property type="molecule type" value="Genomic_DNA"/>
</dbReference>
<reference evidence="1 2" key="1">
    <citation type="submission" date="2021-06" db="EMBL/GenBank/DDBJ databases">
        <title>Caerostris extrusa draft genome.</title>
        <authorList>
            <person name="Kono N."/>
            <person name="Arakawa K."/>
        </authorList>
    </citation>
    <scope>NUCLEOTIDE SEQUENCE [LARGE SCALE GENOMIC DNA]</scope>
</reference>
<name>A0AAV4MZ02_CAEEX</name>
<comment type="caution">
    <text evidence="1">The sequence shown here is derived from an EMBL/GenBank/DDBJ whole genome shotgun (WGS) entry which is preliminary data.</text>
</comment>